<dbReference type="GO" id="GO:0034386">
    <property type="term" value="F:4-aminobutyrate:2-oxoglutarate transaminase activity"/>
    <property type="evidence" value="ECO:0007669"/>
    <property type="project" value="UniProtKB-EC"/>
</dbReference>
<evidence type="ECO:0000256" key="16">
    <source>
        <dbReference type="RuleBase" id="RU003560"/>
    </source>
</evidence>
<evidence type="ECO:0000313" key="18">
    <source>
        <dbReference type="Proteomes" id="UP001431656"/>
    </source>
</evidence>
<evidence type="ECO:0000256" key="15">
    <source>
        <dbReference type="ARBA" id="ARBA00050054"/>
    </source>
</evidence>
<keyword evidence="7" id="KW-0032">Aminotransferase</keyword>
<dbReference type="KEGG" id="broo:brsh051_23730"/>
<dbReference type="InterPro" id="IPR015421">
    <property type="entry name" value="PyrdxlP-dep_Trfase_major"/>
</dbReference>
<comment type="catalytic activity">
    <reaction evidence="14">
        <text>4-aminobutanoate + 2-oxoglutarate = succinate semialdehyde + L-glutamate</text>
        <dbReference type="Rhea" id="RHEA:23352"/>
        <dbReference type="ChEBI" id="CHEBI:16810"/>
        <dbReference type="ChEBI" id="CHEBI:29985"/>
        <dbReference type="ChEBI" id="CHEBI:57706"/>
        <dbReference type="ChEBI" id="CHEBI:59888"/>
        <dbReference type="EC" id="2.6.1.19"/>
    </reaction>
</comment>
<comment type="cofactor">
    <cofactor evidence="2">
        <name>pyridoxal 5'-phosphate</name>
        <dbReference type="ChEBI" id="CHEBI:597326"/>
    </cofactor>
</comment>
<comment type="similarity">
    <text evidence="4 16">Belongs to the class-III pyridoxal-phosphate-dependent aminotransferase family.</text>
</comment>
<dbReference type="EC" id="2.6.1.19" evidence="6"/>
<dbReference type="Pfam" id="PF00202">
    <property type="entry name" value="Aminotran_3"/>
    <property type="match status" value="1"/>
</dbReference>
<gene>
    <name evidence="17" type="primary">gabT_2</name>
    <name evidence="17" type="ORF">brsh051_23730</name>
</gene>
<dbReference type="AlphaFoldDB" id="A0AAN0K7N7"/>
<protein>
    <recommendedName>
        <fullName evidence="12">(S)-3-amino-2-methylpropionate transaminase</fullName>
        <ecNumber evidence="6">2.6.1.19</ecNumber>
        <ecNumber evidence="5">2.6.1.22</ecNumber>
    </recommendedName>
    <alternativeName>
        <fullName evidence="13">GABA aminotransferase</fullName>
    </alternativeName>
    <alternativeName>
        <fullName evidence="11">Gamma-amino-N-butyrate transaminase</fullName>
    </alternativeName>
    <alternativeName>
        <fullName evidence="15">Glutamate:succinic semialdehyde transaminase</fullName>
    </alternativeName>
    <alternativeName>
        <fullName evidence="10">L-AIBAT</fullName>
    </alternativeName>
</protein>
<evidence type="ECO:0000256" key="3">
    <source>
        <dbReference type="ARBA" id="ARBA00005176"/>
    </source>
</evidence>
<comment type="catalytic activity">
    <reaction evidence="1">
        <text>(S)-3-amino-2-methylpropanoate + 2-oxoglutarate = 2-methyl-3-oxopropanoate + L-glutamate</text>
        <dbReference type="Rhea" id="RHEA:13993"/>
        <dbReference type="ChEBI" id="CHEBI:16810"/>
        <dbReference type="ChEBI" id="CHEBI:29985"/>
        <dbReference type="ChEBI" id="CHEBI:57700"/>
        <dbReference type="ChEBI" id="CHEBI:58655"/>
        <dbReference type="EC" id="2.6.1.22"/>
    </reaction>
</comment>
<dbReference type="RefSeq" id="WP_286265263.1">
    <property type="nucleotide sequence ID" value="NZ_AP028056.1"/>
</dbReference>
<dbReference type="InterPro" id="IPR049704">
    <property type="entry name" value="Aminotrans_3_PPA_site"/>
</dbReference>
<dbReference type="Gene3D" id="3.90.1150.10">
    <property type="entry name" value="Aspartate Aminotransferase, domain 1"/>
    <property type="match status" value="1"/>
</dbReference>
<accession>A0AAN0K7N7</accession>
<evidence type="ECO:0000256" key="1">
    <source>
        <dbReference type="ARBA" id="ARBA00001750"/>
    </source>
</evidence>
<evidence type="ECO:0000256" key="12">
    <source>
        <dbReference type="ARBA" id="ARBA00030857"/>
    </source>
</evidence>
<evidence type="ECO:0000256" key="11">
    <source>
        <dbReference type="ARBA" id="ARBA00030204"/>
    </source>
</evidence>
<evidence type="ECO:0000256" key="8">
    <source>
        <dbReference type="ARBA" id="ARBA00022679"/>
    </source>
</evidence>
<dbReference type="Gene3D" id="3.40.640.10">
    <property type="entry name" value="Type I PLP-dependent aspartate aminotransferase-like (Major domain)"/>
    <property type="match status" value="1"/>
</dbReference>
<dbReference type="EMBL" id="AP028056">
    <property type="protein sequence ID" value="BEH03092.1"/>
    <property type="molecule type" value="Genomic_DNA"/>
</dbReference>
<dbReference type="GO" id="GO:0047298">
    <property type="term" value="F:(S)-3-amino-2-methylpropionate transaminase activity"/>
    <property type="evidence" value="ECO:0007669"/>
    <property type="project" value="UniProtKB-EC"/>
</dbReference>
<evidence type="ECO:0000256" key="13">
    <source>
        <dbReference type="ARBA" id="ARBA00031787"/>
    </source>
</evidence>
<evidence type="ECO:0000256" key="7">
    <source>
        <dbReference type="ARBA" id="ARBA00022576"/>
    </source>
</evidence>
<comment type="pathway">
    <text evidence="3">Amino-acid degradation; 4-aminobutanoate degradation.</text>
</comment>
<name>A0AAN0K7N7_9ACTN</name>
<dbReference type="CDD" id="cd00610">
    <property type="entry name" value="OAT_like"/>
    <property type="match status" value="1"/>
</dbReference>
<proteinExistence type="inferred from homology"/>
<keyword evidence="18" id="KW-1185">Reference proteome</keyword>
<evidence type="ECO:0000256" key="6">
    <source>
        <dbReference type="ARBA" id="ARBA00012912"/>
    </source>
</evidence>
<organism evidence="17 18">
    <name type="scientific">Brooklawnia propionicigenes</name>
    <dbReference type="NCBI Taxonomy" id="3041175"/>
    <lineage>
        <taxon>Bacteria</taxon>
        <taxon>Bacillati</taxon>
        <taxon>Actinomycetota</taxon>
        <taxon>Actinomycetes</taxon>
        <taxon>Propionibacteriales</taxon>
        <taxon>Propionibacteriaceae</taxon>
        <taxon>Brooklawnia</taxon>
    </lineage>
</organism>
<evidence type="ECO:0000256" key="4">
    <source>
        <dbReference type="ARBA" id="ARBA00008954"/>
    </source>
</evidence>
<dbReference type="EC" id="2.6.1.22" evidence="5"/>
<dbReference type="InterPro" id="IPR050103">
    <property type="entry name" value="Class-III_PLP-dep_AT"/>
</dbReference>
<dbReference type="InterPro" id="IPR015424">
    <property type="entry name" value="PyrdxlP-dep_Trfase"/>
</dbReference>
<evidence type="ECO:0000256" key="5">
    <source>
        <dbReference type="ARBA" id="ARBA00012876"/>
    </source>
</evidence>
<dbReference type="PROSITE" id="PS00600">
    <property type="entry name" value="AA_TRANSFER_CLASS_3"/>
    <property type="match status" value="1"/>
</dbReference>
<dbReference type="PIRSF" id="PIRSF000521">
    <property type="entry name" value="Transaminase_4ab_Lys_Orn"/>
    <property type="match status" value="1"/>
</dbReference>
<dbReference type="FunFam" id="3.40.640.10:FF:000013">
    <property type="entry name" value="4-aminobutyrate aminotransferase"/>
    <property type="match status" value="1"/>
</dbReference>
<dbReference type="PANTHER" id="PTHR11986:SF58">
    <property type="entry name" value="LEUCINE_METHIONINE RACEMASE"/>
    <property type="match status" value="1"/>
</dbReference>
<evidence type="ECO:0000256" key="2">
    <source>
        <dbReference type="ARBA" id="ARBA00001933"/>
    </source>
</evidence>
<keyword evidence="8" id="KW-0808">Transferase</keyword>
<dbReference type="InterPro" id="IPR005814">
    <property type="entry name" value="Aminotrans_3"/>
</dbReference>
<evidence type="ECO:0000313" key="17">
    <source>
        <dbReference type="EMBL" id="BEH03092.1"/>
    </source>
</evidence>
<dbReference type="SUPFAM" id="SSF53383">
    <property type="entry name" value="PLP-dependent transferases"/>
    <property type="match status" value="1"/>
</dbReference>
<dbReference type="Proteomes" id="UP001431656">
    <property type="component" value="Chromosome"/>
</dbReference>
<evidence type="ECO:0000256" key="9">
    <source>
        <dbReference type="ARBA" id="ARBA00022898"/>
    </source>
</evidence>
<sequence>MLRNALPKIVTKVLPGPQAAQIIARRAQAVPSAIRCDYPVVIDRAEGAMVADVDGNIFVDWVGGVGVLNVGYSHPDVLAAIHAQTDRYLHAMANIITHPGYVELAEALASRAPIRGERRRAYFTNSGAEADENAVKLAKAFTGRPNIIVFSGAFHGRTLLTMAMTSKKAYARGMGPFPDGVYRADFPNLYRAPAGLEGSDAIAYYLSSLEQVFEQASLPEYVAAIVVEPVQGEGGFIPAPLEWVQAVREICDRHGILLIVDEVQSGFCRTGRLFASDYWAEAGIRPDILATAKSIAAGLPLSAIIAREEITESVPAGVIGGTFGGNAVACAAGLAVLRVMERDQLARRAIEIGAIVTARYRAWAERFDVIGDIRGLGAMIGLEFVKDRTTKEPYPELVRDLIAEAASRGLLIESAGTCGNVIRFLAPLVITDAQIAAGLDILEASLEASVPRVPQTAGSTPGAA</sequence>
<dbReference type="PANTHER" id="PTHR11986">
    <property type="entry name" value="AMINOTRANSFERASE CLASS III"/>
    <property type="match status" value="1"/>
</dbReference>
<evidence type="ECO:0000256" key="10">
    <source>
        <dbReference type="ARBA" id="ARBA00029760"/>
    </source>
</evidence>
<evidence type="ECO:0000256" key="14">
    <source>
        <dbReference type="ARBA" id="ARBA00048021"/>
    </source>
</evidence>
<reference evidence="17" key="1">
    <citation type="journal article" date="2024" name="Int. J. Syst. Evol. Microbiol.">
        <title>Brooklawnia propionicigenes sp. nov., a facultatively anaerobic, propionate-producing bacterium isolated from a methanogenic reactor treating waste from cattle farms.</title>
        <authorList>
            <person name="Akita Y."/>
            <person name="Ueki A."/>
            <person name="Tonouchi A."/>
            <person name="Sugawara Y."/>
            <person name="Honma S."/>
            <person name="Kaku N."/>
            <person name="Ueki K."/>
        </authorList>
    </citation>
    <scope>NUCLEOTIDE SEQUENCE</scope>
    <source>
        <strain evidence="17">SH051</strain>
    </source>
</reference>
<keyword evidence="9 16" id="KW-0663">Pyridoxal phosphate</keyword>
<dbReference type="GO" id="GO:0042802">
    <property type="term" value="F:identical protein binding"/>
    <property type="evidence" value="ECO:0007669"/>
    <property type="project" value="TreeGrafter"/>
</dbReference>
<dbReference type="InterPro" id="IPR015422">
    <property type="entry name" value="PyrdxlP-dep_Trfase_small"/>
</dbReference>
<dbReference type="GO" id="GO:0030170">
    <property type="term" value="F:pyridoxal phosphate binding"/>
    <property type="evidence" value="ECO:0007669"/>
    <property type="project" value="InterPro"/>
</dbReference>